<keyword evidence="4" id="KW-0378">Hydrolase</keyword>
<feature type="domain" description="Helicase ATP-binding" evidence="8">
    <location>
        <begin position="1154"/>
        <end position="1732"/>
    </location>
</feature>
<feature type="region of interest" description="Disordered" evidence="7">
    <location>
        <begin position="1399"/>
        <end position="1423"/>
    </location>
</feature>
<evidence type="ECO:0000256" key="6">
    <source>
        <dbReference type="SAM" id="Coils"/>
    </source>
</evidence>
<dbReference type="Gene3D" id="3.40.50.10810">
    <property type="entry name" value="Tandem AAA-ATPase domain"/>
    <property type="match status" value="1"/>
</dbReference>
<evidence type="ECO:0000256" key="7">
    <source>
        <dbReference type="SAM" id="MobiDB-lite"/>
    </source>
</evidence>
<dbReference type="InterPro" id="IPR000330">
    <property type="entry name" value="SNF2_N"/>
</dbReference>
<dbReference type="GO" id="GO:0005524">
    <property type="term" value="F:ATP binding"/>
    <property type="evidence" value="ECO:0007669"/>
    <property type="project" value="UniProtKB-KW"/>
</dbReference>
<dbReference type="Proteomes" id="UP001195769">
    <property type="component" value="Unassembled WGS sequence"/>
</dbReference>
<keyword evidence="5" id="KW-0067">ATP-binding</keyword>
<name>A0AAD4EKK6_9AGAM</name>
<dbReference type="SMART" id="SM00487">
    <property type="entry name" value="DEXDc"/>
    <property type="match status" value="1"/>
</dbReference>
<evidence type="ECO:0000256" key="3">
    <source>
        <dbReference type="ARBA" id="ARBA00022741"/>
    </source>
</evidence>
<sequence>MVKAKANAKQKAITSFFGGKKEPKESVDEVVAEETSSDDGGKPQAVVKKALGKKIKKQKVKDDDEEVSDDDIPAQSLKTDGKIESSTLPPIYETPAMFRDLVSRLPGIKDVAEHIKGRKLRVATMCSGTESPLLALDLIGQVMLEQYGVPLEFEHVFSCEIEPFKQAYIERNFQPPLLFRDVCELGESQATTAYGALATVPGDADLLVAGTSCVDYSNLNNEKKTIDGGGESGRTFHGMMSWVTNHRPPLVILENVCSAPWDRVKEYFEKQGYSAEHIKVDTKQYYIPHTRMRKYLLAVDKRGSGIPAKWKDLVMNKLKRPASSTLDAFLLPSDDSRIHQARQLLVQDGSGPEPRAGRTDWTRCESRHARARLDEKLGQKRPLTGWEEGGTCRLPDFAWQDWGIRQVERVWDLMDISLLRSAKIGVDPSYKTLVWNLSQNVDRSTGSSKTGICPCLTPSMIPYITNRGGPMVGVEALAMQGLPIDKLLLTRESQDELADLAGNAMSSTVVGACILSALVAGQKLLKAGNDTETYEMKKDIGHKNKDHAMDVDVSLSAAVGLEERIKGHEDLVERPLDLAATQTDSIARILEDAQKSVRLCQCEGRKDITTRDLLRCVDCDSSSCKRCAGRPEHSFAPLDVTQLPRLSPSAFVRGLKSTLPMCISLTGVDKKLLDSLRETLGATIPEKRWNSWSSAVLRATNSELRFVEPKRQEIWSAVYRSPHAIFELYLEPRQTEWRLYAKPNDNEPANAEIRRLLQMPVARFRCKKDLLQGSWQFALPVAREVMITIEGSGGTVPSWEARLGLLDDEFKDKEVHSQLHIAIPESQISHFDRDISGVYVLYDKCGTANGALHKKLPSDDDASLPPLFMMLDPTRCGNPAEDPFVFTTSMRRYDFGEFRPIICKLDPSWRQSDVQGEQRVKCHVPLHWMDSESVKVQPLELGNASFAVPRGTLEASVTTDACASANALLTCTVPLLEDAGPEWPRGNWREVDKVHERGTFKALAWLLERIRHVDDNFGHWQTVKVPDDLLHCQRCAPTPPTVKWTKNGKKVAAIEDSQEAGQYERDLKLRPSPFVTQLKMDNQVGMVKVGLNIASILHRALSRLPTANRPEQPVLSWRLDTDFASSVKIHNHPFKLLSNKSDSEHSQPPNFDSDKLPLRPEQLRSLTWMIARETANSEPFIEEEISEAVLEPLGWRAEGRAQRPVHIRGGVLADQVGYGKTAITLGLIDCTAKSVKKEFQEKGDIIGKVPVQATLVIVPPHLTRQWRSEAQKFARNRFKNIVEISTAAQINNLTIEDIQDADLVIVASNLFQSSVYLANLESFAAGGSLPTQDGRYFNVRIDITLQALRDQVERLKTEGSASVMANIRDVRKREEELEAQLFVAPKRLKGKAYQEAVSKEKSSVKVDVSDSSSERDAFPAKPTSSGKICEVVITVPRKKTKTVAPETSDGENSDSPRPRKRLQRKTSKKVIVIDSDDEVGCDGGSDYEDESPHDDHADDESAGDISDEADDVPAKKSSKTKRLTTKPSRKPSPPPTSSSEDGRSVGVSSDAEMSDMDDDVGKKGSKGKGRQYGLKAAPKKKATKKAPKSSGEDTDSMDVDDPPSSPVSSKTSKKRKTTASDDKPAKKQKRREDTDPWKLETTAVKKDWTQARAPPLEVFHFSRIVVDEYTYLSGKVHSMVTKLTGDRRWVLSGTPPIHDFGSVKTIAAHLNIHLGIDDSGEGRSAMIKKRIREQTKVEEFHSFREVHTQEWHAHRHSLGQLFLDMFVRQNIAEIDEIPCAFKIVKVVLPAAERAIYLELEHHLRAIDMVAKRTRKSESDREKRLNIALGESKTAEEALLKRCSHFDLETKDKENAMKACEIIVEERTEQLEACKKELQKELRQAVKKEKSIGKLPEESMFQEYARVSRDEGGVGDHEATETIRDLLTKAEVPVLSSTYWKNKAKGDMNLAEKTKEAVWEHREHTHVIRKLTKELVGRVRSLRYFTVVRDLQKQRDTPPVVSCPACERSEIPMDEVAVLSSCGHTGCMSCVKEAANREECVYHPSGQCNAAARALNIVKGETLGVDDEARDGRGKHYGKKLEMVVDLVKNQIPKKDRVLIFVQFPDLMAKVAHALKMHKIEFLEINGSATQKSKNLEQFQNDSKERVLLLNVMDESASGANLTVANHGIFLSPLLAQSQEIYDACEIQAIGRLRRYGQIKHVSIHRFITTDTIDVEIFEERAKMKV</sequence>
<dbReference type="Gene3D" id="3.40.50.150">
    <property type="entry name" value="Vaccinia Virus protein VP39"/>
    <property type="match status" value="1"/>
</dbReference>
<dbReference type="InterPro" id="IPR050628">
    <property type="entry name" value="SNF2_RAD54_helicase_TF"/>
</dbReference>
<dbReference type="SUPFAM" id="SSF53335">
    <property type="entry name" value="S-adenosyl-L-methionine-dependent methyltransferases"/>
    <property type="match status" value="1"/>
</dbReference>
<feature type="coiled-coil region" evidence="6">
    <location>
        <begin position="1863"/>
        <end position="1890"/>
    </location>
</feature>
<dbReference type="GO" id="GO:0032259">
    <property type="term" value="P:methylation"/>
    <property type="evidence" value="ECO:0007669"/>
    <property type="project" value="UniProtKB-KW"/>
</dbReference>
<evidence type="ECO:0000256" key="2">
    <source>
        <dbReference type="ARBA" id="ARBA00022679"/>
    </source>
</evidence>
<dbReference type="InterPro" id="IPR038718">
    <property type="entry name" value="SNF2-like_sf"/>
</dbReference>
<evidence type="ECO:0000256" key="1">
    <source>
        <dbReference type="ARBA" id="ARBA00022603"/>
    </source>
</evidence>
<keyword evidence="6" id="KW-0175">Coiled coil</keyword>
<feature type="region of interest" description="Disordered" evidence="7">
    <location>
        <begin position="1"/>
        <end position="77"/>
    </location>
</feature>
<dbReference type="GO" id="GO:0008168">
    <property type="term" value="F:methyltransferase activity"/>
    <property type="evidence" value="ECO:0007669"/>
    <property type="project" value="UniProtKB-KW"/>
</dbReference>
<keyword evidence="3" id="KW-0547">Nucleotide-binding</keyword>
<dbReference type="PANTHER" id="PTHR45626">
    <property type="entry name" value="TRANSCRIPTION TERMINATION FACTOR 2-RELATED"/>
    <property type="match status" value="1"/>
</dbReference>
<dbReference type="InterPro" id="IPR001650">
    <property type="entry name" value="Helicase_C-like"/>
</dbReference>
<protein>
    <recommendedName>
        <fullName evidence="8">Helicase ATP-binding domain-containing protein</fullName>
    </recommendedName>
</protein>
<feature type="compositionally biased region" description="Acidic residues" evidence="7">
    <location>
        <begin position="1592"/>
        <end position="1601"/>
    </location>
</feature>
<feature type="compositionally biased region" description="Acidic residues" evidence="7">
    <location>
        <begin position="1474"/>
        <end position="1511"/>
    </location>
</feature>
<dbReference type="Pfam" id="PF00145">
    <property type="entry name" value="DNA_methylase"/>
    <property type="match status" value="1"/>
</dbReference>
<evidence type="ECO:0000256" key="4">
    <source>
        <dbReference type="ARBA" id="ARBA00022801"/>
    </source>
</evidence>
<dbReference type="EMBL" id="JABBWK010000002">
    <property type="protein sequence ID" value="KAG1907912.1"/>
    <property type="molecule type" value="Genomic_DNA"/>
</dbReference>
<gene>
    <name evidence="9" type="ORF">F5891DRAFT_219638</name>
</gene>
<keyword evidence="10" id="KW-1185">Reference proteome</keyword>
<feature type="compositionally biased region" description="Basic and acidic residues" evidence="7">
    <location>
        <begin position="1399"/>
        <end position="1418"/>
    </location>
</feature>
<organism evidence="9 10">
    <name type="scientific">Suillus fuscotomentosus</name>
    <dbReference type="NCBI Taxonomy" id="1912939"/>
    <lineage>
        <taxon>Eukaryota</taxon>
        <taxon>Fungi</taxon>
        <taxon>Dikarya</taxon>
        <taxon>Basidiomycota</taxon>
        <taxon>Agaricomycotina</taxon>
        <taxon>Agaricomycetes</taxon>
        <taxon>Agaricomycetidae</taxon>
        <taxon>Boletales</taxon>
        <taxon>Suillineae</taxon>
        <taxon>Suillaceae</taxon>
        <taxon>Suillus</taxon>
    </lineage>
</organism>
<dbReference type="Gene3D" id="3.40.50.300">
    <property type="entry name" value="P-loop containing nucleotide triphosphate hydrolases"/>
    <property type="match status" value="1"/>
</dbReference>
<feature type="region of interest" description="Disordered" evidence="7">
    <location>
        <begin position="1137"/>
        <end position="1156"/>
    </location>
</feature>
<dbReference type="CDD" id="cd18793">
    <property type="entry name" value="SF2_C_SNF"/>
    <property type="match status" value="1"/>
</dbReference>
<proteinExistence type="predicted"/>
<comment type="caution">
    <text evidence="9">The sequence shown here is derived from an EMBL/GenBank/DDBJ whole genome shotgun (WGS) entry which is preliminary data.</text>
</comment>
<dbReference type="InterPro" id="IPR027417">
    <property type="entry name" value="P-loop_NTPase"/>
</dbReference>
<dbReference type="PANTHER" id="PTHR45626:SF26">
    <property type="entry name" value="FAMILY HELICASE, PUTATIVE (AFU_ORTHOLOGUE AFUA_2G09120)-RELATED"/>
    <property type="match status" value="1"/>
</dbReference>
<dbReference type="InterPro" id="IPR014001">
    <property type="entry name" value="Helicase_ATP-bd"/>
</dbReference>
<feature type="compositionally biased region" description="Basic and acidic residues" evidence="7">
    <location>
        <begin position="1618"/>
        <end position="1638"/>
    </location>
</feature>
<feature type="compositionally biased region" description="Acidic residues" evidence="7">
    <location>
        <begin position="28"/>
        <end position="37"/>
    </location>
</feature>
<dbReference type="RefSeq" id="XP_041233487.1">
    <property type="nucleotide sequence ID" value="XM_041370955.1"/>
</dbReference>
<accession>A0AAD4EKK6</accession>
<dbReference type="InterPro" id="IPR049730">
    <property type="entry name" value="SNF2/RAD54-like_C"/>
</dbReference>
<feature type="compositionally biased region" description="Basic residues" evidence="7">
    <location>
        <begin position="50"/>
        <end position="59"/>
    </location>
</feature>
<reference evidence="9" key="1">
    <citation type="journal article" date="2020" name="New Phytol.">
        <title>Comparative genomics reveals dynamic genome evolution in host specialist ectomycorrhizal fungi.</title>
        <authorList>
            <person name="Lofgren L.A."/>
            <person name="Nguyen N.H."/>
            <person name="Vilgalys R."/>
            <person name="Ruytinx J."/>
            <person name="Liao H.L."/>
            <person name="Branco S."/>
            <person name="Kuo A."/>
            <person name="LaButti K."/>
            <person name="Lipzen A."/>
            <person name="Andreopoulos W."/>
            <person name="Pangilinan J."/>
            <person name="Riley R."/>
            <person name="Hundley H."/>
            <person name="Na H."/>
            <person name="Barry K."/>
            <person name="Grigoriev I.V."/>
            <person name="Stajich J.E."/>
            <person name="Kennedy P.G."/>
        </authorList>
    </citation>
    <scope>NUCLEOTIDE SEQUENCE</scope>
    <source>
        <strain evidence="9">FC203</strain>
    </source>
</reference>
<feature type="region of interest" description="Disordered" evidence="7">
    <location>
        <begin position="1439"/>
        <end position="1638"/>
    </location>
</feature>
<feature type="compositionally biased region" description="Basic residues" evidence="7">
    <location>
        <begin position="1577"/>
        <end position="1587"/>
    </location>
</feature>
<dbReference type="Pfam" id="PF00176">
    <property type="entry name" value="SNF2-rel_dom"/>
    <property type="match status" value="1"/>
</dbReference>
<evidence type="ECO:0000259" key="8">
    <source>
        <dbReference type="SMART" id="SM00487"/>
    </source>
</evidence>
<dbReference type="InterPro" id="IPR001525">
    <property type="entry name" value="C5_MeTfrase"/>
</dbReference>
<dbReference type="GeneID" id="64665253"/>
<feature type="compositionally biased region" description="Basic residues" evidence="7">
    <location>
        <begin position="1516"/>
        <end position="1529"/>
    </location>
</feature>
<dbReference type="GO" id="GO:0008094">
    <property type="term" value="F:ATP-dependent activity, acting on DNA"/>
    <property type="evidence" value="ECO:0007669"/>
    <property type="project" value="TreeGrafter"/>
</dbReference>
<dbReference type="InterPro" id="IPR029063">
    <property type="entry name" value="SAM-dependent_MTases_sf"/>
</dbReference>
<dbReference type="GO" id="GO:0005634">
    <property type="term" value="C:nucleus"/>
    <property type="evidence" value="ECO:0007669"/>
    <property type="project" value="TreeGrafter"/>
</dbReference>
<dbReference type="GO" id="GO:0016787">
    <property type="term" value="F:hydrolase activity"/>
    <property type="evidence" value="ECO:0007669"/>
    <property type="project" value="UniProtKB-KW"/>
</dbReference>
<evidence type="ECO:0000313" key="9">
    <source>
        <dbReference type="EMBL" id="KAG1907912.1"/>
    </source>
</evidence>
<dbReference type="SUPFAM" id="SSF52540">
    <property type="entry name" value="P-loop containing nucleoside triphosphate hydrolases"/>
    <property type="match status" value="2"/>
</dbReference>
<dbReference type="GO" id="GO:0006281">
    <property type="term" value="P:DNA repair"/>
    <property type="evidence" value="ECO:0007669"/>
    <property type="project" value="TreeGrafter"/>
</dbReference>
<dbReference type="Pfam" id="PF00271">
    <property type="entry name" value="Helicase_C"/>
    <property type="match status" value="1"/>
</dbReference>
<feature type="compositionally biased region" description="Basic residues" evidence="7">
    <location>
        <begin position="1458"/>
        <end position="1468"/>
    </location>
</feature>
<keyword evidence="1" id="KW-0489">Methyltransferase</keyword>
<evidence type="ECO:0000256" key="5">
    <source>
        <dbReference type="ARBA" id="ARBA00022840"/>
    </source>
</evidence>
<evidence type="ECO:0000313" key="10">
    <source>
        <dbReference type="Proteomes" id="UP001195769"/>
    </source>
</evidence>
<feature type="compositionally biased region" description="Acidic residues" evidence="7">
    <location>
        <begin position="63"/>
        <end position="72"/>
    </location>
</feature>
<keyword evidence="2" id="KW-0808">Transferase</keyword>